<sequence length="263" mass="28482">LWCRCLCGRREPPPTHHPMETVCGRGGVRSGRAVVGLDVVSHTLPRNFRTPAHPQHPPPCCQPPTRPPHGLDEPPDEDEDDDDPSRCAECHPDLCPGGDGGFMQCPAITPYPTHLYPTVVRGSWGGPGVTDCTKCRLQASLPPCACPDPRCIGANTSSSSALVCGWGPSTLPHLHQQPVTTNTSYQDLQVTRAASVCASHNQLPHTRDDHNAHHHHHHAHGQSLGVAIGSRLSRSVESLPRDIKEHILKCQCTCDHLGYGNFS</sequence>
<dbReference type="Proteomes" id="UP000747542">
    <property type="component" value="Unassembled WGS sequence"/>
</dbReference>
<organism evidence="2 3">
    <name type="scientific">Homarus americanus</name>
    <name type="common">American lobster</name>
    <dbReference type="NCBI Taxonomy" id="6706"/>
    <lineage>
        <taxon>Eukaryota</taxon>
        <taxon>Metazoa</taxon>
        <taxon>Ecdysozoa</taxon>
        <taxon>Arthropoda</taxon>
        <taxon>Crustacea</taxon>
        <taxon>Multicrustacea</taxon>
        <taxon>Malacostraca</taxon>
        <taxon>Eumalacostraca</taxon>
        <taxon>Eucarida</taxon>
        <taxon>Decapoda</taxon>
        <taxon>Pleocyemata</taxon>
        <taxon>Astacidea</taxon>
        <taxon>Nephropoidea</taxon>
        <taxon>Nephropidae</taxon>
        <taxon>Homarus</taxon>
    </lineage>
</organism>
<proteinExistence type="predicted"/>
<dbReference type="EMBL" id="JAHLQT010011632">
    <property type="protein sequence ID" value="KAG7171768.1"/>
    <property type="molecule type" value="Genomic_DNA"/>
</dbReference>
<feature type="non-terminal residue" evidence="2">
    <location>
        <position position="1"/>
    </location>
</feature>
<name>A0A8J5TEF3_HOMAM</name>
<feature type="compositionally biased region" description="Pro residues" evidence="1">
    <location>
        <begin position="54"/>
        <end position="67"/>
    </location>
</feature>
<feature type="non-terminal residue" evidence="2">
    <location>
        <position position="263"/>
    </location>
</feature>
<feature type="region of interest" description="Disordered" evidence="1">
    <location>
        <begin position="46"/>
        <end position="86"/>
    </location>
</feature>
<accession>A0A8J5TEF3</accession>
<evidence type="ECO:0000313" key="2">
    <source>
        <dbReference type="EMBL" id="KAG7171768.1"/>
    </source>
</evidence>
<comment type="caution">
    <text evidence="2">The sequence shown here is derived from an EMBL/GenBank/DDBJ whole genome shotgun (WGS) entry which is preliminary data.</text>
</comment>
<evidence type="ECO:0000256" key="1">
    <source>
        <dbReference type="SAM" id="MobiDB-lite"/>
    </source>
</evidence>
<gene>
    <name evidence="2" type="ORF">Hamer_G000679</name>
</gene>
<feature type="region of interest" description="Disordered" evidence="1">
    <location>
        <begin position="202"/>
        <end position="224"/>
    </location>
</feature>
<evidence type="ECO:0000313" key="3">
    <source>
        <dbReference type="Proteomes" id="UP000747542"/>
    </source>
</evidence>
<feature type="compositionally biased region" description="Acidic residues" evidence="1">
    <location>
        <begin position="73"/>
        <end position="83"/>
    </location>
</feature>
<keyword evidence="3" id="KW-1185">Reference proteome</keyword>
<dbReference type="AlphaFoldDB" id="A0A8J5TEF3"/>
<reference evidence="2" key="1">
    <citation type="journal article" date="2021" name="Sci. Adv.">
        <title>The American lobster genome reveals insights on longevity, neural, and immune adaptations.</title>
        <authorList>
            <person name="Polinski J.M."/>
            <person name="Zimin A.V."/>
            <person name="Clark K.F."/>
            <person name="Kohn A.B."/>
            <person name="Sadowski N."/>
            <person name="Timp W."/>
            <person name="Ptitsyn A."/>
            <person name="Khanna P."/>
            <person name="Romanova D.Y."/>
            <person name="Williams P."/>
            <person name="Greenwood S.J."/>
            <person name="Moroz L.L."/>
            <person name="Walt D.R."/>
            <person name="Bodnar A.G."/>
        </authorList>
    </citation>
    <scope>NUCLEOTIDE SEQUENCE</scope>
    <source>
        <strain evidence="2">GMGI-L3</strain>
    </source>
</reference>
<protein>
    <submittedName>
        <fullName evidence="2">Uncharacterized protein</fullName>
    </submittedName>
</protein>